<keyword evidence="3" id="KW-1185">Reference proteome</keyword>
<gene>
    <name evidence="2" type="ORF">OESDEN_13541</name>
</gene>
<name>A0A0B1SU55_OESDE</name>
<proteinExistence type="predicted"/>
<feature type="domain" description="F-box" evidence="1">
    <location>
        <begin position="41"/>
        <end position="90"/>
    </location>
</feature>
<dbReference type="PROSITE" id="PS50181">
    <property type="entry name" value="FBOX"/>
    <property type="match status" value="1"/>
</dbReference>
<dbReference type="InterPro" id="IPR001810">
    <property type="entry name" value="F-box_dom"/>
</dbReference>
<dbReference type="AlphaFoldDB" id="A0A0B1SU55"/>
<reference evidence="2 3" key="1">
    <citation type="submission" date="2014-03" db="EMBL/GenBank/DDBJ databases">
        <title>Draft genome of the hookworm Oesophagostomum dentatum.</title>
        <authorList>
            <person name="Mitreva M."/>
        </authorList>
    </citation>
    <scope>NUCLEOTIDE SEQUENCE [LARGE SCALE GENOMIC DNA]</scope>
    <source>
        <strain evidence="2 3">OD-Hann</strain>
    </source>
</reference>
<dbReference type="EMBL" id="KN559630">
    <property type="protein sequence ID" value="KHJ86700.1"/>
    <property type="molecule type" value="Genomic_DNA"/>
</dbReference>
<protein>
    <submittedName>
        <fullName evidence="2">F-box domain protein</fullName>
    </submittedName>
</protein>
<dbReference type="SMART" id="SM00256">
    <property type="entry name" value="FBOX"/>
    <property type="match status" value="1"/>
</dbReference>
<evidence type="ECO:0000259" key="1">
    <source>
        <dbReference type="PROSITE" id="PS50181"/>
    </source>
</evidence>
<accession>A0A0B1SU55</accession>
<organism evidence="2 3">
    <name type="scientific">Oesophagostomum dentatum</name>
    <name type="common">Nodular worm</name>
    <dbReference type="NCBI Taxonomy" id="61180"/>
    <lineage>
        <taxon>Eukaryota</taxon>
        <taxon>Metazoa</taxon>
        <taxon>Ecdysozoa</taxon>
        <taxon>Nematoda</taxon>
        <taxon>Chromadorea</taxon>
        <taxon>Rhabditida</taxon>
        <taxon>Rhabditina</taxon>
        <taxon>Rhabditomorpha</taxon>
        <taxon>Strongyloidea</taxon>
        <taxon>Strongylidae</taxon>
        <taxon>Oesophagostomum</taxon>
    </lineage>
</organism>
<dbReference type="Proteomes" id="UP000053660">
    <property type="component" value="Unassembled WGS sequence"/>
</dbReference>
<dbReference type="Pfam" id="PF00646">
    <property type="entry name" value="F-box"/>
    <property type="match status" value="1"/>
</dbReference>
<dbReference type="InterPro" id="IPR036047">
    <property type="entry name" value="F-box-like_dom_sf"/>
</dbReference>
<dbReference type="InterPro" id="IPR032675">
    <property type="entry name" value="LRR_dom_sf"/>
</dbReference>
<dbReference type="OrthoDB" id="5801942at2759"/>
<evidence type="ECO:0000313" key="3">
    <source>
        <dbReference type="Proteomes" id="UP000053660"/>
    </source>
</evidence>
<dbReference type="Gene3D" id="3.80.10.10">
    <property type="entry name" value="Ribonuclease Inhibitor"/>
    <property type="match status" value="1"/>
</dbReference>
<sequence length="287" mass="32171">MWEQMSTNKKVQNPLIVKFPKERPKRITKKFARKVRVLSNHMRFEELPNEIILKILSYCDFTSKMNMRAVNIRLYSLVETGAFDLVRRNLVGGVEIWEGGDVSGDAYSHDVSSSCAYSSCHLTLCRPLKRVRLMVPAARLTNIMRHISVCHSLKLCGVPLDEVMASDILDASFRTINDVIIDHVHTVTAETLVELVRKARPSKSLIFSNHSTSQALDAIVPDVLLSCSASNITIEPSVSLFHHKFDDAALVRLVLSDLAIHRAIRLPLCAITHNGINSAAQVILIFF</sequence>
<dbReference type="SUPFAM" id="SSF81383">
    <property type="entry name" value="F-box domain"/>
    <property type="match status" value="1"/>
</dbReference>
<evidence type="ECO:0000313" key="2">
    <source>
        <dbReference type="EMBL" id="KHJ86700.1"/>
    </source>
</evidence>
<dbReference type="CDD" id="cd09917">
    <property type="entry name" value="F-box_SF"/>
    <property type="match status" value="1"/>
</dbReference>